<dbReference type="PROSITE" id="PS50110">
    <property type="entry name" value="RESPONSE_REGULATORY"/>
    <property type="match status" value="1"/>
</dbReference>
<dbReference type="PANTHER" id="PTHR37299">
    <property type="entry name" value="TRANSCRIPTIONAL REGULATOR-RELATED"/>
    <property type="match status" value="1"/>
</dbReference>
<dbReference type="Pfam" id="PF00072">
    <property type="entry name" value="Response_reg"/>
    <property type="match status" value="1"/>
</dbReference>
<name>A0AA48GY43_9BACT</name>
<dbReference type="Pfam" id="PF04397">
    <property type="entry name" value="LytTR"/>
    <property type="match status" value="1"/>
</dbReference>
<dbReference type="SUPFAM" id="SSF52172">
    <property type="entry name" value="CheY-like"/>
    <property type="match status" value="1"/>
</dbReference>
<dbReference type="Proteomes" id="UP001238179">
    <property type="component" value="Chromosome"/>
</dbReference>
<dbReference type="GO" id="GO:0000156">
    <property type="term" value="F:phosphorelay response regulator activity"/>
    <property type="evidence" value="ECO:0007669"/>
    <property type="project" value="InterPro"/>
</dbReference>
<feature type="modified residue" description="4-aspartylphosphate" evidence="1">
    <location>
        <position position="54"/>
    </location>
</feature>
<dbReference type="KEGG" id="msil:METEAL_31850"/>
<dbReference type="InterPro" id="IPR007492">
    <property type="entry name" value="LytTR_DNA-bd_dom"/>
</dbReference>
<dbReference type="RefSeq" id="WP_316412683.1">
    <property type="nucleotide sequence ID" value="NZ_AP027080.1"/>
</dbReference>
<evidence type="ECO:0000259" key="2">
    <source>
        <dbReference type="PROSITE" id="PS50110"/>
    </source>
</evidence>
<accession>A0AA48GY43</accession>
<gene>
    <name evidence="4" type="ORF">METEAL_31850</name>
</gene>
<feature type="domain" description="Response regulatory" evidence="2">
    <location>
        <begin position="3"/>
        <end position="116"/>
    </location>
</feature>
<protein>
    <submittedName>
        <fullName evidence="4">Response regulatory protein</fullName>
    </submittedName>
</protein>
<dbReference type="FunFam" id="3.40.50.2300:FF:000051">
    <property type="entry name" value="Two-component response regulator yehT"/>
    <property type="match status" value="1"/>
</dbReference>
<dbReference type="PROSITE" id="PS50930">
    <property type="entry name" value="HTH_LYTTR"/>
    <property type="match status" value="1"/>
</dbReference>
<evidence type="ECO:0000313" key="4">
    <source>
        <dbReference type="EMBL" id="BDU74011.1"/>
    </source>
</evidence>
<evidence type="ECO:0000313" key="5">
    <source>
        <dbReference type="Proteomes" id="UP001238179"/>
    </source>
</evidence>
<dbReference type="InterPro" id="IPR011006">
    <property type="entry name" value="CheY-like_superfamily"/>
</dbReference>
<evidence type="ECO:0000256" key="1">
    <source>
        <dbReference type="PROSITE-ProRule" id="PRU00169"/>
    </source>
</evidence>
<sequence>MLRAVLVDDELHAREELEALLAETGEVTVVGTCPGAVQGLRTLRETRPDVLFLDISMPGVDGMQMLSMIEPDAMPCVIFVTAYDEYALKAFDRNAVDYLLKPVEPARLAQALERVKRFLGEGRRPANAGPPIDRIPCLAGPNIKLVDTAEVECVRSSEAGVHVVTPRGEFLTELTLTVLEAKGANLVRCHKQYLVNLACIDEIDRRDPAAAFIRTRTGRTVPVSRRYLAPLKERLGI</sequence>
<proteinExistence type="predicted"/>
<organism evidence="4 5">
    <name type="scientific">Mesoterricola silvestris</name>
    <dbReference type="NCBI Taxonomy" id="2927979"/>
    <lineage>
        <taxon>Bacteria</taxon>
        <taxon>Pseudomonadati</taxon>
        <taxon>Acidobacteriota</taxon>
        <taxon>Holophagae</taxon>
        <taxon>Holophagales</taxon>
        <taxon>Holophagaceae</taxon>
        <taxon>Mesoterricola</taxon>
    </lineage>
</organism>
<keyword evidence="5" id="KW-1185">Reference proteome</keyword>
<dbReference type="GO" id="GO:0003677">
    <property type="term" value="F:DNA binding"/>
    <property type="evidence" value="ECO:0007669"/>
    <property type="project" value="InterPro"/>
</dbReference>
<dbReference type="SMART" id="SM00850">
    <property type="entry name" value="LytTR"/>
    <property type="match status" value="1"/>
</dbReference>
<dbReference type="NCBIfam" id="NF008677">
    <property type="entry name" value="PRK11697.1"/>
    <property type="match status" value="1"/>
</dbReference>
<dbReference type="PANTHER" id="PTHR37299:SF1">
    <property type="entry name" value="STAGE 0 SPORULATION PROTEIN A HOMOLOG"/>
    <property type="match status" value="1"/>
</dbReference>
<evidence type="ECO:0000259" key="3">
    <source>
        <dbReference type="PROSITE" id="PS50930"/>
    </source>
</evidence>
<dbReference type="AlphaFoldDB" id="A0AA48GY43"/>
<dbReference type="Gene3D" id="2.40.50.1020">
    <property type="entry name" value="LytTr DNA-binding domain"/>
    <property type="match status" value="1"/>
</dbReference>
<dbReference type="SMART" id="SM00448">
    <property type="entry name" value="REC"/>
    <property type="match status" value="1"/>
</dbReference>
<dbReference type="Gene3D" id="3.40.50.2300">
    <property type="match status" value="1"/>
</dbReference>
<dbReference type="InterPro" id="IPR001789">
    <property type="entry name" value="Sig_transdc_resp-reg_receiver"/>
</dbReference>
<keyword evidence="1" id="KW-0597">Phosphoprotein</keyword>
<dbReference type="EMBL" id="AP027080">
    <property type="protein sequence ID" value="BDU74011.1"/>
    <property type="molecule type" value="Genomic_DNA"/>
</dbReference>
<dbReference type="InterPro" id="IPR046947">
    <property type="entry name" value="LytR-like"/>
</dbReference>
<feature type="domain" description="HTH LytTR-type" evidence="3">
    <location>
        <begin position="135"/>
        <end position="237"/>
    </location>
</feature>
<reference evidence="5" key="1">
    <citation type="journal article" date="2023" name="Int. J. Syst. Evol. Microbiol.">
        <title>Mesoterricola silvestris gen. nov., sp. nov., Mesoterricola sediminis sp. nov., Geothrix oryzae sp. nov., Geothrix edaphica sp. nov., Geothrix rubra sp. nov., and Geothrix limicola sp. nov., six novel members of Acidobacteriota isolated from soils.</title>
        <authorList>
            <person name="Itoh H."/>
            <person name="Sugisawa Y."/>
            <person name="Mise K."/>
            <person name="Xu Z."/>
            <person name="Kuniyasu M."/>
            <person name="Ushijima N."/>
            <person name="Kawano K."/>
            <person name="Kobayashi E."/>
            <person name="Shiratori Y."/>
            <person name="Masuda Y."/>
            <person name="Senoo K."/>
        </authorList>
    </citation>
    <scope>NUCLEOTIDE SEQUENCE [LARGE SCALE GENOMIC DNA]</scope>
    <source>
        <strain evidence="5">W79</strain>
    </source>
</reference>